<dbReference type="Gene3D" id="3.30.110.90">
    <property type="entry name" value="Amidohydrolase"/>
    <property type="match status" value="1"/>
</dbReference>
<name>A0A124JVE7_9SPHN</name>
<dbReference type="AlphaFoldDB" id="A0A124JVE7"/>
<dbReference type="SUPFAM" id="SSF51338">
    <property type="entry name" value="Composite domain of metallo-dependent hydrolases"/>
    <property type="match status" value="1"/>
</dbReference>
<proteinExistence type="predicted"/>
<feature type="chain" id="PRO_5007174864" evidence="1">
    <location>
        <begin position="20"/>
        <end position="674"/>
    </location>
</feature>
<dbReference type="InterPro" id="IPR011059">
    <property type="entry name" value="Metal-dep_hydrolase_composite"/>
</dbReference>
<dbReference type="InterPro" id="IPR032466">
    <property type="entry name" value="Metal_Hydrolase"/>
</dbReference>
<sequence length="674" mass="72786">MKSRLMLAALLCCAASPLAARPIEYRMISDKADIGHYIADQDGRTITVDFDIKQNGRGPTIKEKIVLAADGTPMTWTITGRTTFGNPVNESFSRTAAGAKWKDLAGPGLIKGADAPRYYATQNGSVSDIALMAKALRSAPCMAMAVAPSGIAKLTEKGRHVFDGPDGRLDVTTYELSGLALDPAYIALDASGDLFAVSAADQVLVRKGYEATAVEPLRVEAERLGAERFTALQKDYAKHYAGPVRIRNVRLFDPAAKALTEPRDVVVFGKRISEVVPAGSPAVPGETTIDGAGGTLVPGMFEMHAHLAQQDALLNVLAGITTVRDMGNRDDVLDQLNARIEAGELAGPRIVRSGFIEGESPYSARNGTVVATQDAALAAVRKYAARGFWQVKLYNSMKPEWAPAITAEAHRLGMRVAGHIPAFSNADAMIAAGFDELTHVNQLMLGWVLKPGEDTRTLFRFTAMRRFPSIEVTSPQVQATLDAMVARHVAHEPTIGIHELGLTALDGEPNPGARDYIDHMPPAEQRQLKQALFGTDTPQQRAEYVAAYAKVLETLTEMNRKGILLIPGTDLGGAFTYHRELELFTRLGLTPAQVLSRATLEMAAYLHQDQQLGSVERGKLADFFLVPGDPVQNLKAIKSIAMVVKDGTFYYPAEIYTKLGIKPFAAPPAVKQAD</sequence>
<dbReference type="EMBL" id="LLZS01000003">
    <property type="protein sequence ID" value="KUR72200.1"/>
    <property type="molecule type" value="Genomic_DNA"/>
</dbReference>
<dbReference type="STRING" id="1117702.AQZ52_02605"/>
<dbReference type="PANTHER" id="PTHR43135">
    <property type="entry name" value="ALPHA-D-RIBOSE 1-METHYLPHOSPHONATE 5-TRIPHOSPHATE DIPHOSPHATASE"/>
    <property type="match status" value="1"/>
</dbReference>
<dbReference type="InterPro" id="IPR006680">
    <property type="entry name" value="Amidohydro-rel"/>
</dbReference>
<dbReference type="OrthoDB" id="9765769at2"/>
<dbReference type="RefSeq" id="WP_067906371.1">
    <property type="nucleotide sequence ID" value="NZ_KQ954244.1"/>
</dbReference>
<keyword evidence="1" id="KW-0732">Signal</keyword>
<dbReference type="GO" id="GO:0016810">
    <property type="term" value="F:hydrolase activity, acting on carbon-nitrogen (but not peptide) bonds"/>
    <property type="evidence" value="ECO:0007669"/>
    <property type="project" value="InterPro"/>
</dbReference>
<accession>A0A124JVE7</accession>
<evidence type="ECO:0000256" key="1">
    <source>
        <dbReference type="SAM" id="SignalP"/>
    </source>
</evidence>
<dbReference type="Proteomes" id="UP000058012">
    <property type="component" value="Unassembled WGS sequence"/>
</dbReference>
<dbReference type="Gene3D" id="2.30.40.10">
    <property type="entry name" value="Urease, subunit C, domain 1"/>
    <property type="match status" value="1"/>
</dbReference>
<keyword evidence="4" id="KW-1185">Reference proteome</keyword>
<organism evidence="3 4">
    <name type="scientific">Novosphingobium fuchskuhlense</name>
    <dbReference type="NCBI Taxonomy" id="1117702"/>
    <lineage>
        <taxon>Bacteria</taxon>
        <taxon>Pseudomonadati</taxon>
        <taxon>Pseudomonadota</taxon>
        <taxon>Alphaproteobacteria</taxon>
        <taxon>Sphingomonadales</taxon>
        <taxon>Sphingomonadaceae</taxon>
        <taxon>Novosphingobium</taxon>
    </lineage>
</organism>
<feature type="domain" description="Amidohydrolase-related" evidence="2">
    <location>
        <begin position="312"/>
        <end position="647"/>
    </location>
</feature>
<evidence type="ECO:0000313" key="4">
    <source>
        <dbReference type="Proteomes" id="UP000058012"/>
    </source>
</evidence>
<evidence type="ECO:0000259" key="2">
    <source>
        <dbReference type="Pfam" id="PF01979"/>
    </source>
</evidence>
<gene>
    <name evidence="3" type="ORF">AQZ52_02605</name>
</gene>
<dbReference type="PANTHER" id="PTHR43135:SF3">
    <property type="entry name" value="ALPHA-D-RIBOSE 1-METHYLPHOSPHONATE 5-TRIPHOSPHATE DIPHOSPHATASE"/>
    <property type="match status" value="1"/>
</dbReference>
<dbReference type="InterPro" id="IPR051781">
    <property type="entry name" value="Metallo-dep_Hydrolase"/>
</dbReference>
<dbReference type="SUPFAM" id="SSF51556">
    <property type="entry name" value="Metallo-dependent hydrolases"/>
    <property type="match status" value="1"/>
</dbReference>
<protein>
    <submittedName>
        <fullName evidence="3">Amidohydrolase</fullName>
    </submittedName>
</protein>
<dbReference type="Gene3D" id="3.40.50.10910">
    <property type="entry name" value="Amidohydrolase"/>
    <property type="match status" value="1"/>
</dbReference>
<dbReference type="Pfam" id="PF01979">
    <property type="entry name" value="Amidohydro_1"/>
    <property type="match status" value="1"/>
</dbReference>
<keyword evidence="3" id="KW-0378">Hydrolase</keyword>
<evidence type="ECO:0000313" key="3">
    <source>
        <dbReference type="EMBL" id="KUR72200.1"/>
    </source>
</evidence>
<comment type="caution">
    <text evidence="3">The sequence shown here is derived from an EMBL/GenBank/DDBJ whole genome shotgun (WGS) entry which is preliminary data.</text>
</comment>
<feature type="signal peptide" evidence="1">
    <location>
        <begin position="1"/>
        <end position="19"/>
    </location>
</feature>
<reference evidence="3 4" key="1">
    <citation type="submission" date="2015-10" db="EMBL/GenBank/DDBJ databases">
        <title>Draft genome sequence of Novosphingobium fuchskuhlense DSM 25065 isolated from a surface water sample of the southwest basin of Lake Grosse Fuchskuhle.</title>
        <authorList>
            <person name="Ruckert C."/>
            <person name="Winkler A."/>
            <person name="Glaeser J."/>
            <person name="Grossart H.-P."/>
            <person name="Kalinowski J."/>
            <person name="Glaeser S."/>
        </authorList>
    </citation>
    <scope>NUCLEOTIDE SEQUENCE [LARGE SCALE GENOMIC DNA]</scope>
    <source>
        <strain evidence="3 4">FNE08-7</strain>
    </source>
</reference>
<dbReference type="Gene3D" id="1.20.58.520">
    <property type="entry name" value="Amidohydrolase"/>
    <property type="match status" value="1"/>
</dbReference>